<reference evidence="2" key="1">
    <citation type="journal article" date="2019" name="Sci. Rep.">
        <title>Draft genome of Tanacetum cinerariifolium, the natural source of mosquito coil.</title>
        <authorList>
            <person name="Yamashiro T."/>
            <person name="Shiraishi A."/>
            <person name="Satake H."/>
            <person name="Nakayama K."/>
        </authorList>
    </citation>
    <scope>NUCLEOTIDE SEQUENCE</scope>
</reference>
<dbReference type="AlphaFoldDB" id="A0A6L2LIV5"/>
<name>A0A6L2LIV5_TANCI</name>
<evidence type="ECO:0000313" key="2">
    <source>
        <dbReference type="EMBL" id="GEU61753.1"/>
    </source>
</evidence>
<comment type="caution">
    <text evidence="2">The sequence shown here is derived from an EMBL/GenBank/DDBJ whole genome shotgun (WGS) entry which is preliminary data.</text>
</comment>
<feature type="region of interest" description="Disordered" evidence="1">
    <location>
        <begin position="252"/>
        <end position="355"/>
    </location>
</feature>
<accession>A0A6L2LIV5</accession>
<feature type="compositionally biased region" description="Basic and acidic residues" evidence="1">
    <location>
        <begin position="260"/>
        <end position="273"/>
    </location>
</feature>
<feature type="compositionally biased region" description="Low complexity" evidence="1">
    <location>
        <begin position="274"/>
        <end position="293"/>
    </location>
</feature>
<proteinExistence type="predicted"/>
<feature type="compositionally biased region" description="Basic and acidic residues" evidence="1">
    <location>
        <begin position="295"/>
        <end position="312"/>
    </location>
</feature>
<feature type="compositionally biased region" description="Basic and acidic residues" evidence="1">
    <location>
        <begin position="323"/>
        <end position="339"/>
    </location>
</feature>
<sequence length="560" mass="65190">MYYQKNVDYVALLWEDFLYQADNIEISSTRKEHMPYPRFTKVIINHFISKDNIISMRNRINLHIVCDDTLLVPPKKVRKFKKPASPKLKTVPASLKEPTQKDGFDDDENPSFILKDYEEKVQEEEYMDTPMKEKYDDEENMVSTLETKVSEFNQTSQFAEAVSLILGIIDNYLASKLKEEVNVMVRLQSKKLKEDTEAKNQEFINQVDLIKKKIIKEQVKAQVSKIMPRIEKYITEYLGAEIIQSTSYILHKGTKRRKSSKDAKPTKCSKSKESNSSSSSKGIQSQHKSSGKSTQAEKPEFKAADTKMHQDQGNEYGNIDDQPDNKAASKHDWFQKPEKPLTPNRASNKSKSVDFRPPPKWINTIAKECYKERQPPRMFVELMSTPINFSTYVMNPLKIDNLTQEIVVGPIFILLKGTSKSFTKLEYHFEECYKAVNDPLDWHNAEGCEYPFNLSNPLPMIKDQRRQVVPADYFIKNDLNVKAMRWYDYGYLIEIVVQRDDNVLYKFIEDDRYDLGVALRRLPDVSSFFIMSKTYSWELKAIRRSSTSLEQRQPDLKSPN</sequence>
<evidence type="ECO:0000256" key="1">
    <source>
        <dbReference type="SAM" id="MobiDB-lite"/>
    </source>
</evidence>
<protein>
    <submittedName>
        <fullName evidence="2">Uncharacterized protein</fullName>
    </submittedName>
</protein>
<organism evidence="2">
    <name type="scientific">Tanacetum cinerariifolium</name>
    <name type="common">Dalmatian daisy</name>
    <name type="synonym">Chrysanthemum cinerariifolium</name>
    <dbReference type="NCBI Taxonomy" id="118510"/>
    <lineage>
        <taxon>Eukaryota</taxon>
        <taxon>Viridiplantae</taxon>
        <taxon>Streptophyta</taxon>
        <taxon>Embryophyta</taxon>
        <taxon>Tracheophyta</taxon>
        <taxon>Spermatophyta</taxon>
        <taxon>Magnoliopsida</taxon>
        <taxon>eudicotyledons</taxon>
        <taxon>Gunneridae</taxon>
        <taxon>Pentapetalae</taxon>
        <taxon>asterids</taxon>
        <taxon>campanulids</taxon>
        <taxon>Asterales</taxon>
        <taxon>Asteraceae</taxon>
        <taxon>Asteroideae</taxon>
        <taxon>Anthemideae</taxon>
        <taxon>Anthemidinae</taxon>
        <taxon>Tanacetum</taxon>
    </lineage>
</organism>
<dbReference type="EMBL" id="BKCJ010004557">
    <property type="protein sequence ID" value="GEU61753.1"/>
    <property type="molecule type" value="Genomic_DNA"/>
</dbReference>
<gene>
    <name evidence="2" type="ORF">Tci_033731</name>
</gene>